<gene>
    <name evidence="1" type="ORF">C474_20054</name>
</gene>
<accession>M0CVN8</accession>
<dbReference type="InterPro" id="IPR055927">
    <property type="entry name" value="DUF7504"/>
</dbReference>
<reference evidence="1 2" key="1">
    <citation type="journal article" date="2014" name="PLoS Genet.">
        <title>Phylogenetically driven sequencing of extremely halophilic archaea reveals strategies for static and dynamic osmo-response.</title>
        <authorList>
            <person name="Becker E.A."/>
            <person name="Seitzer P.M."/>
            <person name="Tritt A."/>
            <person name="Larsen D."/>
            <person name="Krusor M."/>
            <person name="Yao A.I."/>
            <person name="Wu D."/>
            <person name="Madern D."/>
            <person name="Eisen J.A."/>
            <person name="Darling A.E."/>
            <person name="Facciotti M.T."/>
        </authorList>
    </citation>
    <scope>NUCLEOTIDE SEQUENCE [LARGE SCALE GENOMIC DNA]</scope>
    <source>
        <strain evidence="1 2">JCM 14848</strain>
    </source>
</reference>
<dbReference type="Gene3D" id="3.40.50.300">
    <property type="entry name" value="P-loop containing nucleotide triphosphate hydrolases"/>
    <property type="match status" value="1"/>
</dbReference>
<organism evidence="1 2">
    <name type="scientific">Halogeometricum pallidum JCM 14848</name>
    <dbReference type="NCBI Taxonomy" id="1227487"/>
    <lineage>
        <taxon>Archaea</taxon>
        <taxon>Methanobacteriati</taxon>
        <taxon>Methanobacteriota</taxon>
        <taxon>Stenosarchaea group</taxon>
        <taxon>Halobacteria</taxon>
        <taxon>Halobacteriales</taxon>
        <taxon>Haloferacaceae</taxon>
        <taxon>Halogeometricum</taxon>
    </lineage>
</organism>
<dbReference type="AlphaFoldDB" id="M0CVN8"/>
<dbReference type="RefSeq" id="WP_008389924.1">
    <property type="nucleotide sequence ID" value="NZ_AOIV01000044.1"/>
</dbReference>
<keyword evidence="2" id="KW-1185">Reference proteome</keyword>
<evidence type="ECO:0000313" key="1">
    <source>
        <dbReference type="EMBL" id="ELZ26477.1"/>
    </source>
</evidence>
<sequence length="203" mass="22287">MYDLSPALDADVSPGTNLLISGPPLTGKRSLALDILAQGADGGDGAIIVTTKDGAKRILSDFEKRTPYDGKPVAVVDCVTRQQGVNDIRDDDRIKYTSSPVDMTGIGIKLSEFLQAFYQDRNIEQNRIMLHSLSTLLMYADLQTVFRFLHVFTGRIQSVDGLGLFAIDASAHDDQTMNTLKQLFDGIVTTYENDDPEIRLASD</sequence>
<dbReference type="EMBL" id="AOIV01000044">
    <property type="protein sequence ID" value="ELZ26477.1"/>
    <property type="molecule type" value="Genomic_DNA"/>
</dbReference>
<dbReference type="Proteomes" id="UP000011513">
    <property type="component" value="Unassembled WGS sequence"/>
</dbReference>
<protein>
    <recommendedName>
        <fullName evidence="3">Recombinase RecA</fullName>
    </recommendedName>
</protein>
<dbReference type="OrthoDB" id="70318at2157"/>
<name>M0CVN8_HALPD</name>
<dbReference type="SUPFAM" id="SSF52540">
    <property type="entry name" value="P-loop containing nucleoside triphosphate hydrolases"/>
    <property type="match status" value="1"/>
</dbReference>
<comment type="caution">
    <text evidence="1">The sequence shown here is derived from an EMBL/GenBank/DDBJ whole genome shotgun (WGS) entry which is preliminary data.</text>
</comment>
<evidence type="ECO:0000313" key="2">
    <source>
        <dbReference type="Proteomes" id="UP000011513"/>
    </source>
</evidence>
<evidence type="ECO:0008006" key="3">
    <source>
        <dbReference type="Google" id="ProtNLM"/>
    </source>
</evidence>
<proteinExistence type="predicted"/>
<dbReference type="PATRIC" id="fig|1227487.5.peg.3992"/>
<dbReference type="InterPro" id="IPR027417">
    <property type="entry name" value="P-loop_NTPase"/>
</dbReference>
<dbReference type="Pfam" id="PF24336">
    <property type="entry name" value="DUF7504"/>
    <property type="match status" value="1"/>
</dbReference>
<dbReference type="InParanoid" id="M0CVN8"/>
<dbReference type="eggNOG" id="arCOG02452">
    <property type="taxonomic scope" value="Archaea"/>
</dbReference>